<reference evidence="5 6" key="1">
    <citation type="submission" date="2015-10" db="EMBL/GenBank/DDBJ databases">
        <title>Pseudomonas helleri sp. nov. and Pseudomonas weihenstephanensis sp. nov., isolated from raw cows milk.</title>
        <authorList>
            <person name="Von Neubeck M."/>
            <person name="Huptas C."/>
            <person name="Wenning M."/>
            <person name="Scherer S."/>
        </authorList>
    </citation>
    <scope>NUCLEOTIDE SEQUENCE [LARGE SCALE GENOMIC DNA]</scope>
    <source>
        <strain evidence="5 6">BSTT44</strain>
    </source>
</reference>
<evidence type="ECO:0000313" key="5">
    <source>
        <dbReference type="EMBL" id="KQB53029.1"/>
    </source>
</evidence>
<keyword evidence="3" id="KW-0804">Transcription</keyword>
<dbReference type="InterPro" id="IPR010982">
    <property type="entry name" value="Lambda_DNA-bd_dom_sf"/>
</dbReference>
<accession>A0A0Q0SN47</accession>
<evidence type="ECO:0000259" key="4">
    <source>
        <dbReference type="PROSITE" id="PS50932"/>
    </source>
</evidence>
<evidence type="ECO:0000256" key="2">
    <source>
        <dbReference type="ARBA" id="ARBA00023125"/>
    </source>
</evidence>
<dbReference type="PANTHER" id="PTHR30146:SF33">
    <property type="entry name" value="TRANSCRIPTIONAL REGULATOR"/>
    <property type="match status" value="1"/>
</dbReference>
<keyword evidence="6" id="KW-1185">Reference proteome</keyword>
<dbReference type="EMBL" id="LLWH01000177">
    <property type="protein sequence ID" value="KQB53029.1"/>
    <property type="molecule type" value="Genomic_DNA"/>
</dbReference>
<dbReference type="STRING" id="1563157.AQS70_11860"/>
<dbReference type="Proteomes" id="UP000050342">
    <property type="component" value="Unassembled WGS sequence"/>
</dbReference>
<dbReference type="InterPro" id="IPR000843">
    <property type="entry name" value="HTH_LacI"/>
</dbReference>
<dbReference type="SMART" id="SM00354">
    <property type="entry name" value="HTH_LACI"/>
    <property type="match status" value="1"/>
</dbReference>
<evidence type="ECO:0000256" key="3">
    <source>
        <dbReference type="ARBA" id="ARBA00023163"/>
    </source>
</evidence>
<dbReference type="Gene3D" id="3.40.50.2300">
    <property type="match status" value="2"/>
</dbReference>
<organism evidence="5 6">
    <name type="scientific">Pseudomonas endophytica</name>
    <dbReference type="NCBI Taxonomy" id="1563157"/>
    <lineage>
        <taxon>Bacteria</taxon>
        <taxon>Pseudomonadati</taxon>
        <taxon>Pseudomonadota</taxon>
        <taxon>Gammaproteobacteria</taxon>
        <taxon>Pseudomonadales</taxon>
        <taxon>Pseudomonadaceae</taxon>
        <taxon>Pseudomonas</taxon>
    </lineage>
</organism>
<protein>
    <submittedName>
        <fullName evidence="5">GntR family transcriptional regulator</fullName>
    </submittedName>
</protein>
<dbReference type="PROSITE" id="PS00356">
    <property type="entry name" value="HTH_LACI_1"/>
    <property type="match status" value="1"/>
</dbReference>
<dbReference type="SUPFAM" id="SSF53822">
    <property type="entry name" value="Periplasmic binding protein-like I"/>
    <property type="match status" value="1"/>
</dbReference>
<keyword evidence="1" id="KW-0805">Transcription regulation</keyword>
<dbReference type="InterPro" id="IPR046335">
    <property type="entry name" value="LacI/GalR-like_sensor"/>
</dbReference>
<dbReference type="CDD" id="cd01392">
    <property type="entry name" value="HTH_LacI"/>
    <property type="match status" value="1"/>
</dbReference>
<evidence type="ECO:0000256" key="1">
    <source>
        <dbReference type="ARBA" id="ARBA00023015"/>
    </source>
</evidence>
<dbReference type="RefSeq" id="WP_055103481.1">
    <property type="nucleotide sequence ID" value="NZ_LLWH01000177.1"/>
</dbReference>
<dbReference type="PANTHER" id="PTHR30146">
    <property type="entry name" value="LACI-RELATED TRANSCRIPTIONAL REPRESSOR"/>
    <property type="match status" value="1"/>
</dbReference>
<dbReference type="Pfam" id="PF00356">
    <property type="entry name" value="LacI"/>
    <property type="match status" value="1"/>
</dbReference>
<dbReference type="GO" id="GO:0000976">
    <property type="term" value="F:transcription cis-regulatory region binding"/>
    <property type="evidence" value="ECO:0007669"/>
    <property type="project" value="TreeGrafter"/>
</dbReference>
<dbReference type="PROSITE" id="PS50932">
    <property type="entry name" value="HTH_LACI_2"/>
    <property type="match status" value="1"/>
</dbReference>
<dbReference type="AlphaFoldDB" id="A0A0Q0SN47"/>
<dbReference type="CDD" id="cd01575">
    <property type="entry name" value="PBP1_GntR"/>
    <property type="match status" value="1"/>
</dbReference>
<feature type="domain" description="HTH lacI-type" evidence="4">
    <location>
        <begin position="20"/>
        <end position="74"/>
    </location>
</feature>
<dbReference type="InterPro" id="IPR028082">
    <property type="entry name" value="Peripla_BP_I"/>
</dbReference>
<evidence type="ECO:0000313" key="6">
    <source>
        <dbReference type="Proteomes" id="UP000050342"/>
    </source>
</evidence>
<proteinExistence type="predicted"/>
<keyword evidence="2" id="KW-0238">DNA-binding</keyword>
<gene>
    <name evidence="5" type="ORF">AQS70_11860</name>
</gene>
<dbReference type="SUPFAM" id="SSF47413">
    <property type="entry name" value="lambda repressor-like DNA-binding domains"/>
    <property type="match status" value="1"/>
</dbReference>
<name>A0A0Q0SN47_9PSED</name>
<dbReference type="Pfam" id="PF13377">
    <property type="entry name" value="Peripla_BP_3"/>
    <property type="match status" value="1"/>
</dbReference>
<comment type="caution">
    <text evidence="5">The sequence shown here is derived from an EMBL/GenBank/DDBJ whole genome shotgun (WGS) entry which is preliminary data.</text>
</comment>
<dbReference type="OrthoDB" id="5621819at2"/>
<dbReference type="Gene3D" id="1.10.260.40">
    <property type="entry name" value="lambda repressor-like DNA-binding domains"/>
    <property type="match status" value="1"/>
</dbReference>
<sequence>MAKKSKREIAFADGNSEAPLTVADVAVKAGVSPITVSRALNRPELVSDKTRQHVLDVVREMGYVPNLLAGSLASSKSRLVAILLPTIANSIFSSAVQAIMDRLTEAGYQSLLGPTGYSPEKEEILLEAILGRRPDGIVLTGTLHTEASRNRLASAGIPVVEAWDLSETALDMQVGFSHEAVGVLVADHFFAKGYRRFSVISVDDPRAIRRCNSLIERLKQHDLHDVPVEILPLPSTWEVGREGLRRLQQRETPPNLIFCSSDTLAFGVLAEAASQGLRVPHDIAVLGFGDIINAKFANPALSTISVNSAKMGREVAEALLNRFSDSPDASVSQTDTGFELIERAST</sequence>
<dbReference type="GO" id="GO:0003700">
    <property type="term" value="F:DNA-binding transcription factor activity"/>
    <property type="evidence" value="ECO:0007669"/>
    <property type="project" value="TreeGrafter"/>
</dbReference>